<dbReference type="EMBL" id="BAAFSV010000002">
    <property type="protein sequence ID" value="GAB1312991.1"/>
    <property type="molecule type" value="Genomic_DNA"/>
</dbReference>
<organism evidence="4 5">
    <name type="scientific">Madurella fahalii</name>
    <dbReference type="NCBI Taxonomy" id="1157608"/>
    <lineage>
        <taxon>Eukaryota</taxon>
        <taxon>Fungi</taxon>
        <taxon>Dikarya</taxon>
        <taxon>Ascomycota</taxon>
        <taxon>Pezizomycotina</taxon>
        <taxon>Sordariomycetes</taxon>
        <taxon>Sordariomycetidae</taxon>
        <taxon>Sordariales</taxon>
        <taxon>Sordariales incertae sedis</taxon>
        <taxon>Madurella</taxon>
    </lineage>
</organism>
<comment type="caution">
    <text evidence="4">The sequence shown here is derived from an EMBL/GenBank/DDBJ whole genome shotgun (WGS) entry which is preliminary data.</text>
</comment>
<protein>
    <submittedName>
        <fullName evidence="4">Uncharacterized protein</fullName>
    </submittedName>
</protein>
<dbReference type="InterPro" id="IPR053095">
    <property type="entry name" value="Actin-binding/GATA_Znf"/>
</dbReference>
<keyword evidence="5" id="KW-1185">Reference proteome</keyword>
<dbReference type="GeneID" id="98173945"/>
<dbReference type="CDD" id="cd00167">
    <property type="entry name" value="SANT"/>
    <property type="match status" value="1"/>
</dbReference>
<accession>A0ABQ0G5F9</accession>
<feature type="compositionally biased region" description="Pro residues" evidence="1">
    <location>
        <begin position="331"/>
        <end position="342"/>
    </location>
</feature>
<evidence type="ECO:0000256" key="1">
    <source>
        <dbReference type="SAM" id="MobiDB-lite"/>
    </source>
</evidence>
<evidence type="ECO:0000313" key="4">
    <source>
        <dbReference type="EMBL" id="GAB1312991.1"/>
    </source>
</evidence>
<dbReference type="InterPro" id="IPR009057">
    <property type="entry name" value="Homeodomain-like_sf"/>
</dbReference>
<dbReference type="PROSITE" id="PS50090">
    <property type="entry name" value="MYB_LIKE"/>
    <property type="match status" value="1"/>
</dbReference>
<feature type="compositionally biased region" description="Low complexity" evidence="1">
    <location>
        <begin position="203"/>
        <end position="217"/>
    </location>
</feature>
<dbReference type="InterPro" id="IPR017930">
    <property type="entry name" value="Myb_dom"/>
</dbReference>
<feature type="compositionally biased region" description="Pro residues" evidence="1">
    <location>
        <begin position="166"/>
        <end position="178"/>
    </location>
</feature>
<dbReference type="PANTHER" id="PTHR23246">
    <property type="entry name" value="NEW-GLUE PROTEIN"/>
    <property type="match status" value="1"/>
</dbReference>
<name>A0ABQ0G5F9_9PEZI</name>
<evidence type="ECO:0000313" key="5">
    <source>
        <dbReference type="Proteomes" id="UP001628179"/>
    </source>
</evidence>
<evidence type="ECO:0000259" key="3">
    <source>
        <dbReference type="PROSITE" id="PS51294"/>
    </source>
</evidence>
<dbReference type="Proteomes" id="UP001628179">
    <property type="component" value="Unassembled WGS sequence"/>
</dbReference>
<feature type="domain" description="Myb-like" evidence="2">
    <location>
        <begin position="8"/>
        <end position="57"/>
    </location>
</feature>
<dbReference type="SUPFAM" id="SSF46689">
    <property type="entry name" value="Homeodomain-like"/>
    <property type="match status" value="1"/>
</dbReference>
<feature type="compositionally biased region" description="Low complexity" evidence="1">
    <location>
        <begin position="272"/>
        <end position="284"/>
    </location>
</feature>
<dbReference type="SMART" id="SM00717">
    <property type="entry name" value="SANT"/>
    <property type="match status" value="1"/>
</dbReference>
<dbReference type="Gene3D" id="1.10.10.60">
    <property type="entry name" value="Homeodomain-like"/>
    <property type="match status" value="1"/>
</dbReference>
<feature type="region of interest" description="Disordered" evidence="1">
    <location>
        <begin position="120"/>
        <end position="354"/>
    </location>
</feature>
<proteinExistence type="predicted"/>
<evidence type="ECO:0000259" key="2">
    <source>
        <dbReference type="PROSITE" id="PS50090"/>
    </source>
</evidence>
<dbReference type="Pfam" id="PF00249">
    <property type="entry name" value="Myb_DNA-binding"/>
    <property type="match status" value="1"/>
</dbReference>
<gene>
    <name evidence="4" type="ORF">MFIFM68171_03201</name>
</gene>
<dbReference type="PROSITE" id="PS51294">
    <property type="entry name" value="HTH_MYB"/>
    <property type="match status" value="1"/>
</dbReference>
<dbReference type="PANTHER" id="PTHR23246:SF24">
    <property type="entry name" value="MYB DNA-BINDING DOMAIN-CONTAINING PROTEIN"/>
    <property type="match status" value="1"/>
</dbReference>
<reference evidence="4 5" key="1">
    <citation type="submission" date="2024-09" db="EMBL/GenBank/DDBJ databases">
        <title>Itraconazole resistance in Madurella fahalii resulting from another homologue of gene encoding cytochrome P450 14-alpha sterol demethylase (CYP51).</title>
        <authorList>
            <person name="Yoshioka I."/>
            <person name="Fahal A.H."/>
            <person name="Kaneko S."/>
            <person name="Yaguchi T."/>
        </authorList>
    </citation>
    <scope>NUCLEOTIDE SEQUENCE [LARGE SCALE GENOMIC DNA]</scope>
    <source>
        <strain evidence="4 5">IFM 68171</strain>
    </source>
</reference>
<dbReference type="RefSeq" id="XP_070914723.1">
    <property type="nucleotide sequence ID" value="XM_071058622.1"/>
</dbReference>
<feature type="compositionally biased region" description="Gly residues" evidence="1">
    <location>
        <begin position="223"/>
        <end position="237"/>
    </location>
</feature>
<dbReference type="InterPro" id="IPR001005">
    <property type="entry name" value="SANT/Myb"/>
</dbReference>
<sequence>MPPHTAESPAKKQSKWSPEEDALIIELRGSGMKWDDISKRLPGRSSISCRLHYQNYLERRSEWDEERKNKLARLYERFKPEMWAKVAEEMQVPWRAAEAMHWQLGETDMARRAGVVPFSLNMTSNEPQGPPRLSPSRGHGHSQSQGSLPRDLSGMPSPRYSRGPVAPMPPLIPPPTPSARPLSSRRESLPPRSSFGGAPPEQAEYGYGPAPGYGLAPIQTTGLGPGQGGGGGVGPRGGTMLPSVAELTTGVSPYSTPAYSIGGAPSASPIHSATASPGPLLPALSPYPPLEPSGPAKRRASPDVGSGGGSIRETTRRRHLHPRPDEMVEYNPPPLGLGPGPAPVSTRRGPRHGA</sequence>
<feature type="compositionally biased region" description="Polar residues" evidence="1">
    <location>
        <begin position="249"/>
        <end position="258"/>
    </location>
</feature>
<feature type="domain" description="HTH myb-type" evidence="3">
    <location>
        <begin position="8"/>
        <end position="61"/>
    </location>
</feature>